<dbReference type="GO" id="GO:0000160">
    <property type="term" value="P:phosphorelay signal transduction system"/>
    <property type="evidence" value="ECO:0007669"/>
    <property type="project" value="UniProtKB-KW"/>
</dbReference>
<feature type="transmembrane region" description="Helical" evidence="6">
    <location>
        <begin position="6"/>
        <end position="31"/>
    </location>
</feature>
<dbReference type="PANTHER" id="PTHR24421:SF10">
    <property type="entry name" value="NITRATE_NITRITE SENSOR PROTEIN NARQ"/>
    <property type="match status" value="1"/>
</dbReference>
<dbReference type="Gene3D" id="3.30.565.10">
    <property type="entry name" value="Histidine kinase-like ATPase, C-terminal domain"/>
    <property type="match status" value="1"/>
</dbReference>
<dbReference type="InterPro" id="IPR036890">
    <property type="entry name" value="HATPase_C_sf"/>
</dbReference>
<dbReference type="RefSeq" id="WP_127121910.1">
    <property type="nucleotide sequence ID" value="NZ_BHXQ01000002.1"/>
</dbReference>
<keyword evidence="9" id="KW-1185">Reference proteome</keyword>
<evidence type="ECO:0000259" key="7">
    <source>
        <dbReference type="Pfam" id="PF02518"/>
    </source>
</evidence>
<keyword evidence="5" id="KW-0902">Two-component regulatory system</keyword>
<keyword evidence="6" id="KW-0472">Membrane</keyword>
<proteinExistence type="predicted"/>
<organism evidence="8 9">
    <name type="scientific">Chryseotalea sanaruensis</name>
    <dbReference type="NCBI Taxonomy" id="2482724"/>
    <lineage>
        <taxon>Bacteria</taxon>
        <taxon>Pseudomonadati</taxon>
        <taxon>Bacteroidota</taxon>
        <taxon>Cytophagia</taxon>
        <taxon>Cytophagales</taxon>
        <taxon>Chryseotaleaceae</taxon>
        <taxon>Chryseotalea</taxon>
    </lineage>
</organism>
<protein>
    <recommendedName>
        <fullName evidence="2">histidine kinase</fullName>
        <ecNumber evidence="2">2.7.13.3</ecNumber>
    </recommendedName>
</protein>
<dbReference type="InterPro" id="IPR050482">
    <property type="entry name" value="Sensor_HK_TwoCompSys"/>
</dbReference>
<accession>A0A401U8P8</accession>
<dbReference type="InterPro" id="IPR003594">
    <property type="entry name" value="HATPase_dom"/>
</dbReference>
<keyword evidence="4" id="KW-0418">Kinase</keyword>
<dbReference type="EC" id="2.7.13.3" evidence="2"/>
<evidence type="ECO:0000256" key="4">
    <source>
        <dbReference type="ARBA" id="ARBA00022777"/>
    </source>
</evidence>
<sequence length="257" mass="29444">MENQTYVILFYGIIGFLMLLIVITAIIFFLIRRHYKARFFILAQRLTAASYQKEVDLAITKEHDRISQIIHDEVGNKLIALLYEFERHFQKGTFGENGSDMLWQLTRELKDRIRDTRALVRAFSSSELNSSGIVTDLDHFCKNKDGYQGVTVTLAGVSGARRFELKREKELVAMVKELVYNSLKYSGCWHIDVALTWTKDSLIVEVSDDGYGLSKPGSREYKISGLVGMRERCIAIDAIFKVEHPERGTRVLITLPI</sequence>
<comment type="caution">
    <text evidence="8">The sequence shown here is derived from an EMBL/GenBank/DDBJ whole genome shotgun (WGS) entry which is preliminary data.</text>
</comment>
<dbReference type="Pfam" id="PF02518">
    <property type="entry name" value="HATPase_c"/>
    <property type="match status" value="1"/>
</dbReference>
<reference evidence="8 9" key="1">
    <citation type="submission" date="2018-11" db="EMBL/GenBank/DDBJ databases">
        <title>Chryseotalea sanarue gen. nov., sp., nov., a member of the family Cytophagaceae, isolated from a brackish lake in Hamamatsu Japan.</title>
        <authorList>
            <person name="Maejima Y."/>
            <person name="Iino T."/>
            <person name="Muraguchi Y."/>
            <person name="Fukuda K."/>
            <person name="Ohkuma M."/>
            <person name="Moriuchi R."/>
            <person name="Dohra H."/>
            <person name="Kimbara K."/>
            <person name="Shintani M."/>
        </authorList>
    </citation>
    <scope>NUCLEOTIDE SEQUENCE [LARGE SCALE GENOMIC DNA]</scope>
    <source>
        <strain evidence="8 9">Ys</strain>
    </source>
</reference>
<dbReference type="CDD" id="cd16917">
    <property type="entry name" value="HATPase_UhpB-NarQ-NarX-like"/>
    <property type="match status" value="1"/>
</dbReference>
<keyword evidence="6" id="KW-1133">Transmembrane helix</keyword>
<evidence type="ECO:0000256" key="1">
    <source>
        <dbReference type="ARBA" id="ARBA00000085"/>
    </source>
</evidence>
<evidence type="ECO:0000256" key="3">
    <source>
        <dbReference type="ARBA" id="ARBA00022679"/>
    </source>
</evidence>
<name>A0A401U8P8_9BACT</name>
<evidence type="ECO:0000256" key="6">
    <source>
        <dbReference type="SAM" id="Phobius"/>
    </source>
</evidence>
<dbReference type="Proteomes" id="UP000288227">
    <property type="component" value="Unassembled WGS sequence"/>
</dbReference>
<dbReference type="SUPFAM" id="SSF55874">
    <property type="entry name" value="ATPase domain of HSP90 chaperone/DNA topoisomerase II/histidine kinase"/>
    <property type="match status" value="1"/>
</dbReference>
<dbReference type="OrthoDB" id="9778366at2"/>
<evidence type="ECO:0000256" key="5">
    <source>
        <dbReference type="ARBA" id="ARBA00023012"/>
    </source>
</evidence>
<dbReference type="EMBL" id="BHXQ01000002">
    <property type="protein sequence ID" value="GCC51281.1"/>
    <property type="molecule type" value="Genomic_DNA"/>
</dbReference>
<evidence type="ECO:0000313" key="9">
    <source>
        <dbReference type="Proteomes" id="UP000288227"/>
    </source>
</evidence>
<dbReference type="GO" id="GO:0004673">
    <property type="term" value="F:protein histidine kinase activity"/>
    <property type="evidence" value="ECO:0007669"/>
    <property type="project" value="UniProtKB-EC"/>
</dbReference>
<comment type="catalytic activity">
    <reaction evidence="1">
        <text>ATP + protein L-histidine = ADP + protein N-phospho-L-histidine.</text>
        <dbReference type="EC" id="2.7.13.3"/>
    </reaction>
</comment>
<dbReference type="PANTHER" id="PTHR24421">
    <property type="entry name" value="NITRATE/NITRITE SENSOR PROTEIN NARX-RELATED"/>
    <property type="match status" value="1"/>
</dbReference>
<keyword evidence="6" id="KW-0812">Transmembrane</keyword>
<keyword evidence="3" id="KW-0808">Transferase</keyword>
<feature type="domain" description="Histidine kinase/HSP90-like ATPase" evidence="7">
    <location>
        <begin position="168"/>
        <end position="256"/>
    </location>
</feature>
<gene>
    <name evidence="8" type="ORF">SanaruYs_15040</name>
</gene>
<evidence type="ECO:0000313" key="8">
    <source>
        <dbReference type="EMBL" id="GCC51281.1"/>
    </source>
</evidence>
<evidence type="ECO:0000256" key="2">
    <source>
        <dbReference type="ARBA" id="ARBA00012438"/>
    </source>
</evidence>
<dbReference type="AlphaFoldDB" id="A0A401U8P8"/>